<dbReference type="EMBL" id="CAJNYU010001441">
    <property type="protein sequence ID" value="CAF3436541.1"/>
    <property type="molecule type" value="Genomic_DNA"/>
</dbReference>
<evidence type="ECO:0000313" key="4">
    <source>
        <dbReference type="EMBL" id="CAF4910980.1"/>
    </source>
</evidence>
<dbReference type="AlphaFoldDB" id="A0A818GKS4"/>
<accession>A0A818GKS4</accession>
<organism evidence="2 5">
    <name type="scientific">Rotaria socialis</name>
    <dbReference type="NCBI Taxonomy" id="392032"/>
    <lineage>
        <taxon>Eukaryota</taxon>
        <taxon>Metazoa</taxon>
        <taxon>Spiralia</taxon>
        <taxon>Gnathifera</taxon>
        <taxon>Rotifera</taxon>
        <taxon>Eurotatoria</taxon>
        <taxon>Bdelloidea</taxon>
        <taxon>Philodinida</taxon>
        <taxon>Philodinidae</taxon>
        <taxon>Rotaria</taxon>
    </lineage>
</organism>
<dbReference type="Proteomes" id="UP000663865">
    <property type="component" value="Unassembled WGS sequence"/>
</dbReference>
<comment type="caution">
    <text evidence="2">The sequence shown here is derived from an EMBL/GenBank/DDBJ whole genome shotgun (WGS) entry which is preliminary data.</text>
</comment>
<name>A0A818GKS4_9BILA</name>
<proteinExistence type="predicted"/>
<dbReference type="EMBL" id="CAJOBS010006272">
    <property type="protein sequence ID" value="CAF4910980.1"/>
    <property type="molecule type" value="Genomic_DNA"/>
</dbReference>
<protein>
    <submittedName>
        <fullName evidence="2">Uncharacterized protein</fullName>
    </submittedName>
</protein>
<evidence type="ECO:0000313" key="3">
    <source>
        <dbReference type="EMBL" id="CAF3630469.1"/>
    </source>
</evidence>
<sequence>MPKVDAIYIFCGNQACHESWSKDWPKIRGVFISIKPICESLKKVAGECDHDSIPMSFVPKQTMTKGATGSDEKSLDQLPPSYMYSVIFKDIILEIDDADSKSMSTLVKFCRSKNIPEQEINEFQRT</sequence>
<evidence type="ECO:0000313" key="1">
    <source>
        <dbReference type="EMBL" id="CAF3436541.1"/>
    </source>
</evidence>
<dbReference type="Proteomes" id="UP000663869">
    <property type="component" value="Unassembled WGS sequence"/>
</dbReference>
<dbReference type="Proteomes" id="UP000663838">
    <property type="component" value="Unassembled WGS sequence"/>
</dbReference>
<dbReference type="Proteomes" id="UP000663872">
    <property type="component" value="Unassembled WGS sequence"/>
</dbReference>
<reference evidence="2" key="1">
    <citation type="submission" date="2021-02" db="EMBL/GenBank/DDBJ databases">
        <authorList>
            <person name="Nowell W R."/>
        </authorList>
    </citation>
    <scope>NUCLEOTIDE SEQUENCE</scope>
</reference>
<dbReference type="EMBL" id="CAJNYV010004006">
    <property type="protein sequence ID" value="CAF3630469.1"/>
    <property type="molecule type" value="Genomic_DNA"/>
</dbReference>
<evidence type="ECO:0000313" key="2">
    <source>
        <dbReference type="EMBL" id="CAF3490532.1"/>
    </source>
</evidence>
<dbReference type="EMBL" id="CAJNYT010002745">
    <property type="protein sequence ID" value="CAF3490532.1"/>
    <property type="molecule type" value="Genomic_DNA"/>
</dbReference>
<gene>
    <name evidence="1" type="ORF">FME351_LOCUS12264</name>
    <name evidence="2" type="ORF">GRG538_LOCUS16960</name>
    <name evidence="3" type="ORF">KIK155_LOCUS22385</name>
    <name evidence="4" type="ORF">TOA249_LOCUS31387</name>
</gene>
<evidence type="ECO:0000313" key="5">
    <source>
        <dbReference type="Proteomes" id="UP000663872"/>
    </source>
</evidence>